<dbReference type="InterPro" id="IPR054075">
    <property type="entry name" value="Gp53-like_C"/>
</dbReference>
<feature type="region of interest" description="Disordered" evidence="1">
    <location>
        <begin position="179"/>
        <end position="251"/>
    </location>
</feature>
<feature type="compositionally biased region" description="Low complexity" evidence="1">
    <location>
        <begin position="196"/>
        <end position="246"/>
    </location>
</feature>
<feature type="compositionally biased region" description="Low complexity" evidence="1">
    <location>
        <begin position="116"/>
        <end position="129"/>
    </location>
</feature>
<evidence type="ECO:0000259" key="2">
    <source>
        <dbReference type="Pfam" id="PF21882"/>
    </source>
</evidence>
<dbReference type="RefSeq" id="WP_281374434.1">
    <property type="nucleotide sequence ID" value="NZ_JACICC010000003.1"/>
</dbReference>
<proteinExistence type="predicted"/>
<comment type="caution">
    <text evidence="3">The sequence shown here is derived from an EMBL/GenBank/DDBJ whole genome shotgun (WGS) entry which is preliminary data.</text>
</comment>
<name>A0A7W6EGR6_9HYPH</name>
<feature type="region of interest" description="Disordered" evidence="1">
    <location>
        <begin position="97"/>
        <end position="134"/>
    </location>
</feature>
<dbReference type="GO" id="GO:0005615">
    <property type="term" value="C:extracellular space"/>
    <property type="evidence" value="ECO:0007669"/>
    <property type="project" value="TreeGrafter"/>
</dbReference>
<dbReference type="Gene3D" id="2.60.40.3940">
    <property type="match status" value="1"/>
</dbReference>
<dbReference type="Pfam" id="PF21882">
    <property type="entry name" value="Gp53-like_C"/>
    <property type="match status" value="1"/>
</dbReference>
<reference evidence="3 4" key="1">
    <citation type="submission" date="2020-08" db="EMBL/GenBank/DDBJ databases">
        <title>Genomic Encyclopedia of Type Strains, Phase IV (KMG-IV): sequencing the most valuable type-strain genomes for metagenomic binning, comparative biology and taxonomic classification.</title>
        <authorList>
            <person name="Goeker M."/>
        </authorList>
    </citation>
    <scope>NUCLEOTIDE SEQUENCE [LARGE SCALE GENOMIC DNA]</scope>
    <source>
        <strain evidence="3 4">DSM 28760</strain>
    </source>
</reference>
<feature type="region of interest" description="Disordered" evidence="1">
    <location>
        <begin position="16"/>
        <end position="57"/>
    </location>
</feature>
<dbReference type="InterPro" id="IPR008160">
    <property type="entry name" value="Collagen"/>
</dbReference>
<accession>A0A7W6EGR6</accession>
<feature type="compositionally biased region" description="Low complexity" evidence="1">
    <location>
        <begin position="18"/>
        <end position="29"/>
    </location>
</feature>
<feature type="compositionally biased region" description="Low complexity" evidence="1">
    <location>
        <begin position="41"/>
        <end position="51"/>
    </location>
</feature>
<evidence type="ECO:0000313" key="4">
    <source>
        <dbReference type="Proteomes" id="UP000537592"/>
    </source>
</evidence>
<sequence length="549" mass="54250">MIEPENDGILTVEVLISGPQGPRGEAGPEGPAGPVGPPGPQGSQGEPGPRGASFDVDVTGPLATRDLYDGEAAGFALLASDAGQLYIREGAAGWSDGISFGKGDPGAQGPSGPAGVQGPQGETGPQGPRGDAGQSFSVNVVGVLVDRPLYDGEAAGFAFLASDVGQLYIREGAAGWSDGISFGKGDPGAQGPPGPAGLQGPQGEIGPQGPKGEPGVQGPAGPTGATGPKGAAGPQGPVGAAGPQGPKGDDAAITFATDEQTKTGTATALSTHPAGVASAVQAGSWIYAAASGSANAITITLSPAPATLGAGMRVAFMAAVANTGTVTLNVNGLGAVSMRDSNGSVLRAGDIAAGNLYPAVYDGTWWRLMYPFQSTVDRAGLLELATNAETQSGTDSVRAITPAGLVSRTATEGRTGLVELATAAEVAALADTARAITPAGLASVFTASKALGGYQKLPGGLILQWGTSVVTTGAAGEVAVYYPAAFPTDTLSAVAWNGYAASGALNINNFRAGGEWPKPTGFAVQVWSIQSSAWLASATVRIDWQAVGH</sequence>
<dbReference type="Proteomes" id="UP000537592">
    <property type="component" value="Unassembled WGS sequence"/>
</dbReference>
<dbReference type="GO" id="GO:0031012">
    <property type="term" value="C:extracellular matrix"/>
    <property type="evidence" value="ECO:0007669"/>
    <property type="project" value="TreeGrafter"/>
</dbReference>
<dbReference type="PANTHER" id="PTHR24023:SF1095">
    <property type="entry name" value="EGF-LIKE DOMAIN-CONTAINING PROTEIN"/>
    <property type="match status" value="1"/>
</dbReference>
<dbReference type="InterPro" id="IPR050149">
    <property type="entry name" value="Collagen_superfamily"/>
</dbReference>
<gene>
    <name evidence="3" type="ORF">FHS81_001667</name>
</gene>
<evidence type="ECO:0000256" key="1">
    <source>
        <dbReference type="SAM" id="MobiDB-lite"/>
    </source>
</evidence>
<protein>
    <recommendedName>
        <fullName evidence="2">Putative tail fiber protein gp53-like C-terminal domain-containing protein</fullName>
    </recommendedName>
</protein>
<dbReference type="Gene3D" id="1.20.5.320">
    <property type="entry name" value="6-Phosphogluconate Dehydrogenase, domain 3"/>
    <property type="match status" value="2"/>
</dbReference>
<keyword evidence="4" id="KW-1185">Reference proteome</keyword>
<dbReference type="AlphaFoldDB" id="A0A7W6EGR6"/>
<dbReference type="GO" id="GO:0030020">
    <property type="term" value="F:extracellular matrix structural constituent conferring tensile strength"/>
    <property type="evidence" value="ECO:0007669"/>
    <property type="project" value="TreeGrafter"/>
</dbReference>
<dbReference type="EMBL" id="JACICC010000003">
    <property type="protein sequence ID" value="MBB3809585.1"/>
    <property type="molecule type" value="Genomic_DNA"/>
</dbReference>
<organism evidence="3 4">
    <name type="scientific">Pseudochelatococcus contaminans</name>
    <dbReference type="NCBI Taxonomy" id="1538103"/>
    <lineage>
        <taxon>Bacteria</taxon>
        <taxon>Pseudomonadati</taxon>
        <taxon>Pseudomonadota</taxon>
        <taxon>Alphaproteobacteria</taxon>
        <taxon>Hyphomicrobiales</taxon>
        <taxon>Chelatococcaceae</taxon>
        <taxon>Pseudochelatococcus</taxon>
    </lineage>
</organism>
<evidence type="ECO:0000313" key="3">
    <source>
        <dbReference type="EMBL" id="MBB3809585.1"/>
    </source>
</evidence>
<dbReference type="GO" id="GO:0030198">
    <property type="term" value="P:extracellular matrix organization"/>
    <property type="evidence" value="ECO:0007669"/>
    <property type="project" value="TreeGrafter"/>
</dbReference>
<dbReference type="Pfam" id="PF01391">
    <property type="entry name" value="Collagen"/>
    <property type="match status" value="1"/>
</dbReference>
<dbReference type="PANTHER" id="PTHR24023">
    <property type="entry name" value="COLLAGEN ALPHA"/>
    <property type="match status" value="1"/>
</dbReference>
<feature type="domain" description="Putative tail fiber protein gp53-like C-terminal" evidence="2">
    <location>
        <begin position="456"/>
        <end position="549"/>
    </location>
</feature>